<gene>
    <name evidence="2" type="ORF">SNAT2548_LOCUS26917</name>
</gene>
<feature type="compositionally biased region" description="Basic and acidic residues" evidence="1">
    <location>
        <begin position="37"/>
        <end position="46"/>
    </location>
</feature>
<dbReference type="EMBL" id="CAJNDS010002447">
    <property type="protein sequence ID" value="CAE7479338.1"/>
    <property type="molecule type" value="Genomic_DNA"/>
</dbReference>
<keyword evidence="3" id="KW-1185">Reference proteome</keyword>
<name>A0A812SH26_9DINO</name>
<organism evidence="2 3">
    <name type="scientific">Symbiodinium natans</name>
    <dbReference type="NCBI Taxonomy" id="878477"/>
    <lineage>
        <taxon>Eukaryota</taxon>
        <taxon>Sar</taxon>
        <taxon>Alveolata</taxon>
        <taxon>Dinophyceae</taxon>
        <taxon>Suessiales</taxon>
        <taxon>Symbiodiniaceae</taxon>
        <taxon>Symbiodinium</taxon>
    </lineage>
</organism>
<feature type="region of interest" description="Disordered" evidence="1">
    <location>
        <begin position="37"/>
        <end position="63"/>
    </location>
</feature>
<dbReference type="AlphaFoldDB" id="A0A812SH26"/>
<proteinExistence type="predicted"/>
<comment type="caution">
    <text evidence="2">The sequence shown here is derived from an EMBL/GenBank/DDBJ whole genome shotgun (WGS) entry which is preliminary data.</text>
</comment>
<evidence type="ECO:0000256" key="1">
    <source>
        <dbReference type="SAM" id="MobiDB-lite"/>
    </source>
</evidence>
<evidence type="ECO:0000313" key="2">
    <source>
        <dbReference type="EMBL" id="CAE7479338.1"/>
    </source>
</evidence>
<dbReference type="Proteomes" id="UP000604046">
    <property type="component" value="Unassembled WGS sequence"/>
</dbReference>
<accession>A0A812SH26</accession>
<sequence>MPQIYVKRYICYIHICVREARAVRLLSAAMACKEEELVEPEGHDGVVDASYEDEGNHEDGAEGQDAHGWWLASGGHDGVKEAGVYRVHYKLYIYIISALQEDIYIYAYKPYICL</sequence>
<protein>
    <submittedName>
        <fullName evidence="2">Uncharacterized protein</fullName>
    </submittedName>
</protein>
<evidence type="ECO:0000313" key="3">
    <source>
        <dbReference type="Proteomes" id="UP000604046"/>
    </source>
</evidence>
<reference evidence="2" key="1">
    <citation type="submission" date="2021-02" db="EMBL/GenBank/DDBJ databases">
        <authorList>
            <person name="Dougan E. K."/>
            <person name="Rhodes N."/>
            <person name="Thang M."/>
            <person name="Chan C."/>
        </authorList>
    </citation>
    <scope>NUCLEOTIDE SEQUENCE</scope>
</reference>